<geneLocation type="plasmid" evidence="1">
    <name>unnamed</name>
</geneLocation>
<keyword evidence="2" id="KW-1185">Reference proteome</keyword>
<dbReference type="AlphaFoldDB" id="A0A2P1PZX0"/>
<sequence>MRTQFPLVTTPCETQEQLVSVLCSSDFLTVLDHALIGNHLWVVQQHPAKGPVLYCHVLIQRRAGWAYRTISEAHARSLLDCPPRLLEQAPVTNPSWRAAVATAAA</sequence>
<keyword evidence="1" id="KW-0614">Plasmid</keyword>
<protein>
    <submittedName>
        <fullName evidence="1">Uncharacterized protein</fullName>
    </submittedName>
</protein>
<reference evidence="1 2" key="1">
    <citation type="submission" date="2018-03" db="EMBL/GenBank/DDBJ databases">
        <title>Ahniella affigens gen. nov., sp. nov., a gammaproteobacterium isolated from sandy soil near a stream.</title>
        <authorList>
            <person name="Ko Y."/>
            <person name="Kim J.-H."/>
        </authorList>
    </citation>
    <scope>NUCLEOTIDE SEQUENCE [LARGE SCALE GENOMIC DNA]</scope>
    <source>
        <strain evidence="1 2">D13</strain>
        <plasmid evidence="2">Plasmid unnamed</plasmid>
    </source>
</reference>
<accession>A0A2P1PZX0</accession>
<evidence type="ECO:0000313" key="2">
    <source>
        <dbReference type="Proteomes" id="UP000241074"/>
    </source>
</evidence>
<organism evidence="1 2">
    <name type="scientific">Ahniella affigens</name>
    <dbReference type="NCBI Taxonomy" id="2021234"/>
    <lineage>
        <taxon>Bacteria</taxon>
        <taxon>Pseudomonadati</taxon>
        <taxon>Pseudomonadota</taxon>
        <taxon>Gammaproteobacteria</taxon>
        <taxon>Lysobacterales</taxon>
        <taxon>Rhodanobacteraceae</taxon>
        <taxon>Ahniella</taxon>
    </lineage>
</organism>
<dbReference type="KEGG" id="xba:C7S18_23950"/>
<name>A0A2P1PZX0_9GAMM</name>
<reference evidence="1 2" key="2">
    <citation type="submission" date="2018-03" db="EMBL/GenBank/DDBJ databases">
        <authorList>
            <person name="Keele B.F."/>
        </authorList>
    </citation>
    <scope>NUCLEOTIDE SEQUENCE [LARGE SCALE GENOMIC DNA]</scope>
    <source>
        <strain evidence="1 2">D13</strain>
        <plasmid evidence="2">Plasmid unnamed</plasmid>
    </source>
</reference>
<dbReference type="EMBL" id="CP027861">
    <property type="protein sequence ID" value="AVQ00355.1"/>
    <property type="molecule type" value="Genomic_DNA"/>
</dbReference>
<gene>
    <name evidence="1" type="ORF">C7S18_23950</name>
</gene>
<evidence type="ECO:0000313" key="1">
    <source>
        <dbReference type="EMBL" id="AVQ00355.1"/>
    </source>
</evidence>
<proteinExistence type="predicted"/>
<dbReference type="Proteomes" id="UP000241074">
    <property type="component" value="Plasmid unnamed"/>
</dbReference>